<gene>
    <name evidence="6" type="ORF">D3Z33_01260</name>
</gene>
<dbReference type="PANTHER" id="PTHR37299">
    <property type="entry name" value="TRANSCRIPTIONAL REGULATOR-RELATED"/>
    <property type="match status" value="1"/>
</dbReference>
<dbReference type="InterPro" id="IPR011006">
    <property type="entry name" value="CheY-like_superfamily"/>
</dbReference>
<dbReference type="RefSeq" id="WP_160195997.1">
    <property type="nucleotide sequence ID" value="NZ_QXXA01000003.1"/>
</dbReference>
<evidence type="ECO:0000256" key="1">
    <source>
        <dbReference type="ARBA" id="ARBA00018672"/>
    </source>
</evidence>
<evidence type="ECO:0000313" key="6">
    <source>
        <dbReference type="EMBL" id="NBI05477.1"/>
    </source>
</evidence>
<dbReference type="EMBL" id="QXXA01000003">
    <property type="protein sequence ID" value="NBI05477.1"/>
    <property type="molecule type" value="Genomic_DNA"/>
</dbReference>
<dbReference type="Gene3D" id="3.40.50.2300">
    <property type="match status" value="1"/>
</dbReference>
<feature type="domain" description="HTH LytTR-type" evidence="5">
    <location>
        <begin position="134"/>
        <end position="233"/>
    </location>
</feature>
<protein>
    <recommendedName>
        <fullName evidence="1">Stage 0 sporulation protein A homolog</fullName>
    </recommendedName>
</protein>
<dbReference type="SMART" id="SM00448">
    <property type="entry name" value="REC"/>
    <property type="match status" value="1"/>
</dbReference>
<dbReference type="InterPro" id="IPR001789">
    <property type="entry name" value="Sig_transdc_resp-reg_receiver"/>
</dbReference>
<dbReference type="GO" id="GO:0000156">
    <property type="term" value="F:phosphorelay response regulator activity"/>
    <property type="evidence" value="ECO:0007669"/>
    <property type="project" value="InterPro"/>
</dbReference>
<comment type="caution">
    <text evidence="6">The sequence shown here is derived from an EMBL/GenBank/DDBJ whole genome shotgun (WGS) entry which is preliminary data.</text>
</comment>
<sequence>MLNIAICDDENAICNQLENILLDISPKYNIKIEIDIFYTAEKLYKSLLNKNKYDLIFLDIELKYMSGVELGRKIREDINDQLTQIIYISSKTSYAMELFSIRPLDFLIKPISTKKVDTTFSTAMKLIKNKNIFFNYQKEKVYHRIPITDILYFESNNRRINIYTLNGKDSFYSTLKEIFNELNDYGFVFIHRSYLININHVKIFKYNKVTLTDNTILNITQTFRKNLRELQMKIGEI</sequence>
<evidence type="ECO:0000259" key="5">
    <source>
        <dbReference type="PROSITE" id="PS50930"/>
    </source>
</evidence>
<dbReference type="SMART" id="SM00850">
    <property type="entry name" value="LytTR"/>
    <property type="match status" value="1"/>
</dbReference>
<dbReference type="Pfam" id="PF00072">
    <property type="entry name" value="Response_reg"/>
    <property type="match status" value="1"/>
</dbReference>
<reference evidence="6 7" key="1">
    <citation type="submission" date="2018-08" db="EMBL/GenBank/DDBJ databases">
        <title>Murine metabolic-syndrome-specific gut microbial biobank.</title>
        <authorList>
            <person name="Liu C."/>
        </authorList>
    </citation>
    <scope>NUCLEOTIDE SEQUENCE [LARGE SCALE GENOMIC DNA]</scope>
    <source>
        <strain evidence="6 7">583</strain>
    </source>
</reference>
<dbReference type="Pfam" id="PF04397">
    <property type="entry name" value="LytTR"/>
    <property type="match status" value="1"/>
</dbReference>
<organism evidence="6 7">
    <name type="scientific">Senegalia massiliensis</name>
    <dbReference type="NCBI Taxonomy" id="1720316"/>
    <lineage>
        <taxon>Bacteria</taxon>
        <taxon>Bacillati</taxon>
        <taxon>Bacillota</taxon>
        <taxon>Clostridia</taxon>
        <taxon>Eubacteriales</taxon>
        <taxon>Clostridiaceae</taxon>
        <taxon>Senegalia</taxon>
    </lineage>
</organism>
<dbReference type="CDD" id="cd00156">
    <property type="entry name" value="REC"/>
    <property type="match status" value="1"/>
</dbReference>
<dbReference type="AlphaFoldDB" id="A0A845QRQ2"/>
<dbReference type="SUPFAM" id="SSF52172">
    <property type="entry name" value="CheY-like"/>
    <property type="match status" value="1"/>
</dbReference>
<evidence type="ECO:0000256" key="2">
    <source>
        <dbReference type="ARBA" id="ARBA00024867"/>
    </source>
</evidence>
<name>A0A845QRQ2_9CLOT</name>
<evidence type="ECO:0000259" key="4">
    <source>
        <dbReference type="PROSITE" id="PS50110"/>
    </source>
</evidence>
<evidence type="ECO:0000256" key="3">
    <source>
        <dbReference type="PROSITE-ProRule" id="PRU00169"/>
    </source>
</evidence>
<proteinExistence type="predicted"/>
<dbReference type="PROSITE" id="PS50110">
    <property type="entry name" value="RESPONSE_REGULATORY"/>
    <property type="match status" value="1"/>
</dbReference>
<dbReference type="GO" id="GO:0003677">
    <property type="term" value="F:DNA binding"/>
    <property type="evidence" value="ECO:0007669"/>
    <property type="project" value="UniProtKB-KW"/>
</dbReference>
<dbReference type="InterPro" id="IPR046947">
    <property type="entry name" value="LytR-like"/>
</dbReference>
<dbReference type="OrthoDB" id="9802383at2"/>
<dbReference type="PROSITE" id="PS50930">
    <property type="entry name" value="HTH_LYTTR"/>
    <property type="match status" value="1"/>
</dbReference>
<keyword evidence="3" id="KW-0597">Phosphoprotein</keyword>
<comment type="function">
    <text evidence="2">May play the central regulatory role in sporulation. It may be an element of the effector pathway responsible for the activation of sporulation genes in response to nutritional stress. Spo0A may act in concert with spo0H (a sigma factor) to control the expression of some genes that are critical to the sporulation process.</text>
</comment>
<feature type="modified residue" description="4-aspartylphosphate" evidence="3">
    <location>
        <position position="59"/>
    </location>
</feature>
<feature type="domain" description="Response regulatory" evidence="4">
    <location>
        <begin position="3"/>
        <end position="124"/>
    </location>
</feature>
<dbReference type="InterPro" id="IPR007492">
    <property type="entry name" value="LytTR_DNA-bd_dom"/>
</dbReference>
<dbReference type="PANTHER" id="PTHR37299:SF1">
    <property type="entry name" value="STAGE 0 SPORULATION PROTEIN A HOMOLOG"/>
    <property type="match status" value="1"/>
</dbReference>
<keyword evidence="7" id="KW-1185">Reference proteome</keyword>
<dbReference type="Proteomes" id="UP000467132">
    <property type="component" value="Unassembled WGS sequence"/>
</dbReference>
<dbReference type="Gene3D" id="2.40.50.1020">
    <property type="entry name" value="LytTr DNA-binding domain"/>
    <property type="match status" value="1"/>
</dbReference>
<accession>A0A845QRQ2</accession>
<evidence type="ECO:0000313" key="7">
    <source>
        <dbReference type="Proteomes" id="UP000467132"/>
    </source>
</evidence>
<keyword evidence="6" id="KW-0238">DNA-binding</keyword>